<protein>
    <submittedName>
        <fullName evidence="1">Uncharacterized protein</fullName>
    </submittedName>
</protein>
<accession>A0A381Z507</accession>
<gene>
    <name evidence="1" type="ORF">METZ01_LOCUS136727</name>
</gene>
<proteinExistence type="predicted"/>
<name>A0A381Z507_9ZZZZ</name>
<dbReference type="EMBL" id="UINC01019832">
    <property type="protein sequence ID" value="SVA83873.1"/>
    <property type="molecule type" value="Genomic_DNA"/>
</dbReference>
<organism evidence="1">
    <name type="scientific">marine metagenome</name>
    <dbReference type="NCBI Taxonomy" id="408172"/>
    <lineage>
        <taxon>unclassified sequences</taxon>
        <taxon>metagenomes</taxon>
        <taxon>ecological metagenomes</taxon>
    </lineage>
</organism>
<dbReference type="AlphaFoldDB" id="A0A381Z507"/>
<evidence type="ECO:0000313" key="1">
    <source>
        <dbReference type="EMBL" id="SVA83873.1"/>
    </source>
</evidence>
<reference evidence="1" key="1">
    <citation type="submission" date="2018-05" db="EMBL/GenBank/DDBJ databases">
        <authorList>
            <person name="Lanie J.A."/>
            <person name="Ng W.-L."/>
            <person name="Kazmierczak K.M."/>
            <person name="Andrzejewski T.M."/>
            <person name="Davidsen T.M."/>
            <person name="Wayne K.J."/>
            <person name="Tettelin H."/>
            <person name="Glass J.I."/>
            <person name="Rusch D."/>
            <person name="Podicherti R."/>
            <person name="Tsui H.-C.T."/>
            <person name="Winkler M.E."/>
        </authorList>
    </citation>
    <scope>NUCLEOTIDE SEQUENCE</scope>
</reference>
<sequence>MATGRLGHADLAAGANTALYTVPANNFSIVSVNLVNRGYSAIAVRIAVCDTATPALSEYIEYDVEVLSKGVLERTGIALAAGQILIVYSSAVSVSAVCFGIETSTA</sequence>